<dbReference type="SUPFAM" id="SSF47413">
    <property type="entry name" value="lambda repressor-like DNA-binding domains"/>
    <property type="match status" value="1"/>
</dbReference>
<accession>A0A8S5S9U4</accession>
<dbReference type="Gene3D" id="1.10.260.40">
    <property type="entry name" value="lambda repressor-like DNA-binding domains"/>
    <property type="match status" value="1"/>
</dbReference>
<evidence type="ECO:0000259" key="1">
    <source>
        <dbReference type="PROSITE" id="PS50943"/>
    </source>
</evidence>
<sequence length="83" mass="9653">MRLDIKRLKAERVAKGLSQEEMATKMGWSSRTPYVKRELGIIDIGIDEFLKMIKILGYTENNLSIFFTEDVPEREQKASCKEK</sequence>
<dbReference type="InterPro" id="IPR001387">
    <property type="entry name" value="Cro/C1-type_HTH"/>
</dbReference>
<dbReference type="SMART" id="SM00530">
    <property type="entry name" value="HTH_XRE"/>
    <property type="match status" value="1"/>
</dbReference>
<feature type="domain" description="HTH cro/C1-type" evidence="1">
    <location>
        <begin position="8"/>
        <end position="63"/>
    </location>
</feature>
<dbReference type="InterPro" id="IPR010982">
    <property type="entry name" value="Lambda_DNA-bd_dom_sf"/>
</dbReference>
<organism evidence="2">
    <name type="scientific">Siphoviridae sp. ctJjf17</name>
    <dbReference type="NCBI Taxonomy" id="2827839"/>
    <lineage>
        <taxon>Viruses</taxon>
        <taxon>Duplodnaviria</taxon>
        <taxon>Heunggongvirae</taxon>
        <taxon>Uroviricota</taxon>
        <taxon>Caudoviricetes</taxon>
    </lineage>
</organism>
<dbReference type="EMBL" id="BK032560">
    <property type="protein sequence ID" value="DAF47820.1"/>
    <property type="molecule type" value="Genomic_DNA"/>
</dbReference>
<dbReference type="PROSITE" id="PS50943">
    <property type="entry name" value="HTH_CROC1"/>
    <property type="match status" value="1"/>
</dbReference>
<protein>
    <submittedName>
        <fullName evidence="2">Helix-turn-helix domain protein</fullName>
    </submittedName>
</protein>
<dbReference type="GO" id="GO:0003677">
    <property type="term" value="F:DNA binding"/>
    <property type="evidence" value="ECO:0007669"/>
    <property type="project" value="InterPro"/>
</dbReference>
<dbReference type="Pfam" id="PF01381">
    <property type="entry name" value="HTH_3"/>
    <property type="match status" value="1"/>
</dbReference>
<name>A0A8S5S9U4_9CAUD</name>
<proteinExistence type="predicted"/>
<evidence type="ECO:0000313" key="2">
    <source>
        <dbReference type="EMBL" id="DAF47820.1"/>
    </source>
</evidence>
<dbReference type="CDD" id="cd00093">
    <property type="entry name" value="HTH_XRE"/>
    <property type="match status" value="1"/>
</dbReference>
<reference evidence="2" key="1">
    <citation type="journal article" date="2021" name="Proc. Natl. Acad. Sci. U.S.A.">
        <title>A Catalog of Tens of Thousands of Viruses from Human Metagenomes Reveals Hidden Associations with Chronic Diseases.</title>
        <authorList>
            <person name="Tisza M.J."/>
            <person name="Buck C.B."/>
        </authorList>
    </citation>
    <scope>NUCLEOTIDE SEQUENCE</scope>
    <source>
        <strain evidence="2">CtJjf17</strain>
    </source>
</reference>